<dbReference type="Pfam" id="PF18196">
    <property type="entry name" value="Cdh1_DBD_1"/>
    <property type="match status" value="1"/>
</dbReference>
<feature type="domain" description="Helicase ATP-binding" evidence="13">
    <location>
        <begin position="498"/>
        <end position="666"/>
    </location>
</feature>
<organism evidence="15 16">
    <name type="scientific">Rhodotorula paludigena</name>
    <dbReference type="NCBI Taxonomy" id="86838"/>
    <lineage>
        <taxon>Eukaryota</taxon>
        <taxon>Fungi</taxon>
        <taxon>Dikarya</taxon>
        <taxon>Basidiomycota</taxon>
        <taxon>Pucciniomycotina</taxon>
        <taxon>Microbotryomycetes</taxon>
        <taxon>Sporidiobolales</taxon>
        <taxon>Sporidiobolaceae</taxon>
        <taxon>Rhodotorula</taxon>
    </lineage>
</organism>
<dbReference type="InterPro" id="IPR041150">
    <property type="entry name" value="Cdh1_DBD"/>
</dbReference>
<feature type="compositionally biased region" description="Basic residues" evidence="11">
    <location>
        <begin position="180"/>
        <end position="189"/>
    </location>
</feature>
<keyword evidence="16" id="KW-1185">Reference proteome</keyword>
<reference evidence="15 16" key="1">
    <citation type="submission" date="2021-12" db="EMBL/GenBank/DDBJ databases">
        <title>High titer production of polyol ester of fatty acids by Rhodotorula paludigena BS15 towards product separation-free biomass refinery.</title>
        <authorList>
            <person name="Mano J."/>
            <person name="Ono H."/>
            <person name="Tanaka T."/>
            <person name="Naito K."/>
            <person name="Sushida H."/>
            <person name="Ike M."/>
            <person name="Tokuyasu K."/>
            <person name="Kitaoka M."/>
        </authorList>
    </citation>
    <scope>NUCLEOTIDE SEQUENCE [LARGE SCALE GENOMIC DNA]</scope>
    <source>
        <strain evidence="15 16">BS15</strain>
    </source>
</reference>
<evidence type="ECO:0000313" key="15">
    <source>
        <dbReference type="EMBL" id="GJN91352.1"/>
    </source>
</evidence>
<evidence type="ECO:0000256" key="2">
    <source>
        <dbReference type="ARBA" id="ARBA00007025"/>
    </source>
</evidence>
<dbReference type="GO" id="GO:0003682">
    <property type="term" value="F:chromatin binding"/>
    <property type="evidence" value="ECO:0007669"/>
    <property type="project" value="TreeGrafter"/>
</dbReference>
<feature type="domain" description="Helicase C-terminal" evidence="14">
    <location>
        <begin position="791"/>
        <end position="947"/>
    </location>
</feature>
<keyword evidence="3" id="KW-0677">Repeat</keyword>
<dbReference type="Pfam" id="PF00176">
    <property type="entry name" value="SNF2-rel_dom"/>
    <property type="match status" value="1"/>
</dbReference>
<dbReference type="GO" id="GO:0005524">
    <property type="term" value="F:ATP binding"/>
    <property type="evidence" value="ECO:0007669"/>
    <property type="project" value="UniProtKB-KW"/>
</dbReference>
<dbReference type="Gene3D" id="3.40.50.10810">
    <property type="entry name" value="Tandem AAA-ATPase domain"/>
    <property type="match status" value="1"/>
</dbReference>
<dbReference type="Gene3D" id="3.40.50.300">
    <property type="entry name" value="P-loop containing nucleotide triphosphate hydrolases"/>
    <property type="match status" value="1"/>
</dbReference>
<dbReference type="InterPro" id="IPR027417">
    <property type="entry name" value="P-loop_NTPase"/>
</dbReference>
<dbReference type="InterPro" id="IPR023779">
    <property type="entry name" value="Chromodomain_CS"/>
</dbReference>
<evidence type="ECO:0000256" key="1">
    <source>
        <dbReference type="ARBA" id="ARBA00004123"/>
    </source>
</evidence>
<dbReference type="InterPro" id="IPR038718">
    <property type="entry name" value="SNF2-like_sf"/>
</dbReference>
<feature type="compositionally biased region" description="Low complexity" evidence="11">
    <location>
        <begin position="1576"/>
        <end position="1588"/>
    </location>
</feature>
<dbReference type="PROSITE" id="PS00598">
    <property type="entry name" value="CHROMO_1"/>
    <property type="match status" value="1"/>
</dbReference>
<feature type="compositionally biased region" description="Low complexity" evidence="11">
    <location>
        <begin position="1372"/>
        <end position="1391"/>
    </location>
</feature>
<evidence type="ECO:0000256" key="5">
    <source>
        <dbReference type="ARBA" id="ARBA00022801"/>
    </source>
</evidence>
<dbReference type="PROSITE" id="PS51194">
    <property type="entry name" value="HELICASE_CTER"/>
    <property type="match status" value="1"/>
</dbReference>
<comment type="caution">
    <text evidence="15">The sequence shown here is derived from an EMBL/GenBank/DDBJ whole genome shotgun (WGS) entry which is preliminary data.</text>
</comment>
<dbReference type="Gene3D" id="6.10.140.1440">
    <property type="match status" value="1"/>
</dbReference>
<gene>
    <name evidence="15" type="ORF">Rhopal_004373-T1</name>
</gene>
<dbReference type="SMART" id="SM00298">
    <property type="entry name" value="CHROMO"/>
    <property type="match status" value="2"/>
</dbReference>
<keyword evidence="6" id="KW-0067">ATP-binding</keyword>
<dbReference type="SUPFAM" id="SSF54160">
    <property type="entry name" value="Chromo domain-like"/>
    <property type="match status" value="2"/>
</dbReference>
<feature type="compositionally biased region" description="Basic and acidic residues" evidence="11">
    <location>
        <begin position="1050"/>
        <end position="1061"/>
    </location>
</feature>
<dbReference type="Pfam" id="PF00271">
    <property type="entry name" value="Helicase_C"/>
    <property type="match status" value="1"/>
</dbReference>
<keyword evidence="5" id="KW-0378">Hydrolase</keyword>
<dbReference type="CDD" id="cd18793">
    <property type="entry name" value="SF2_C_SNF"/>
    <property type="match status" value="1"/>
</dbReference>
<proteinExistence type="inferred from homology"/>
<feature type="region of interest" description="Disordered" evidence="11">
    <location>
        <begin position="1509"/>
        <end position="1650"/>
    </location>
</feature>
<dbReference type="InterPro" id="IPR023780">
    <property type="entry name" value="Chromo_domain"/>
</dbReference>
<dbReference type="SMART" id="SM00487">
    <property type="entry name" value="DEXDc"/>
    <property type="match status" value="1"/>
</dbReference>
<feature type="domain" description="Chromo" evidence="12">
    <location>
        <begin position="392"/>
        <end position="459"/>
    </location>
</feature>
<dbReference type="GO" id="GO:0034728">
    <property type="term" value="P:nucleosome organization"/>
    <property type="evidence" value="ECO:0007669"/>
    <property type="project" value="TreeGrafter"/>
</dbReference>
<dbReference type="GO" id="GO:0140658">
    <property type="term" value="F:ATP-dependent chromatin remodeler activity"/>
    <property type="evidence" value="ECO:0007669"/>
    <property type="project" value="TreeGrafter"/>
</dbReference>
<feature type="compositionally biased region" description="Basic and acidic residues" evidence="11">
    <location>
        <begin position="35"/>
        <end position="49"/>
    </location>
</feature>
<dbReference type="InterPro" id="IPR056302">
    <property type="entry name" value="CHD1-2/Hrp3_HTH"/>
</dbReference>
<keyword evidence="10" id="KW-0539">Nucleus</keyword>
<evidence type="ECO:0000256" key="10">
    <source>
        <dbReference type="ARBA" id="ARBA00023242"/>
    </source>
</evidence>
<dbReference type="InterPro" id="IPR000953">
    <property type="entry name" value="Chromo/chromo_shadow_dom"/>
</dbReference>
<feature type="compositionally biased region" description="Acidic residues" evidence="11">
    <location>
        <begin position="1406"/>
        <end position="1422"/>
    </location>
</feature>
<comment type="similarity">
    <text evidence="2">Belongs to the SNF2/RAD54 helicase family.</text>
</comment>
<dbReference type="GO" id="GO:0000785">
    <property type="term" value="C:chromatin"/>
    <property type="evidence" value="ECO:0007669"/>
    <property type="project" value="TreeGrafter"/>
</dbReference>
<dbReference type="GO" id="GO:0003677">
    <property type="term" value="F:DNA binding"/>
    <property type="evidence" value="ECO:0007669"/>
    <property type="project" value="UniProtKB-KW"/>
</dbReference>
<protein>
    <submittedName>
        <fullName evidence="15">Uncharacterized protein</fullName>
    </submittedName>
</protein>
<dbReference type="GO" id="GO:0005634">
    <property type="term" value="C:nucleus"/>
    <property type="evidence" value="ECO:0007669"/>
    <property type="project" value="UniProtKB-SubCell"/>
</dbReference>
<accession>A0AAV5GPC5</accession>
<keyword evidence="9" id="KW-0804">Transcription</keyword>
<evidence type="ECO:0000256" key="6">
    <source>
        <dbReference type="ARBA" id="ARBA00022840"/>
    </source>
</evidence>
<evidence type="ECO:0000256" key="7">
    <source>
        <dbReference type="ARBA" id="ARBA00023015"/>
    </source>
</evidence>
<dbReference type="InterPro" id="IPR001650">
    <property type="entry name" value="Helicase_C-like"/>
</dbReference>
<dbReference type="Gene3D" id="2.40.50.40">
    <property type="match status" value="2"/>
</dbReference>
<feature type="compositionally biased region" description="Pro residues" evidence="11">
    <location>
        <begin position="1566"/>
        <end position="1575"/>
    </location>
</feature>
<dbReference type="InterPro" id="IPR025260">
    <property type="entry name" value="CHD1-like_C"/>
</dbReference>
<feature type="compositionally biased region" description="Basic and acidic residues" evidence="11">
    <location>
        <begin position="1100"/>
        <end position="1110"/>
    </location>
</feature>
<evidence type="ECO:0000259" key="12">
    <source>
        <dbReference type="PROSITE" id="PS50013"/>
    </source>
</evidence>
<dbReference type="CDD" id="cd18659">
    <property type="entry name" value="CD2_tandem"/>
    <property type="match status" value="1"/>
</dbReference>
<evidence type="ECO:0000259" key="13">
    <source>
        <dbReference type="PROSITE" id="PS51192"/>
    </source>
</evidence>
<feature type="compositionally biased region" description="Low complexity" evidence="11">
    <location>
        <begin position="1077"/>
        <end position="1090"/>
    </location>
</feature>
<keyword evidence="8" id="KW-0238">DNA-binding</keyword>
<comment type="subcellular location">
    <subcellularLocation>
        <location evidence="1">Nucleus</location>
    </subcellularLocation>
</comment>
<name>A0AAV5GPC5_9BASI</name>
<feature type="region of interest" description="Disordered" evidence="11">
    <location>
        <begin position="1319"/>
        <end position="1423"/>
    </location>
</feature>
<feature type="region of interest" description="Disordered" evidence="11">
    <location>
        <begin position="13"/>
        <end position="261"/>
    </location>
</feature>
<dbReference type="PANTHER" id="PTHR45623:SF14">
    <property type="entry name" value="CHROMODOMAIN-HELICASE-DNA-BINDING PROTEIN 1"/>
    <property type="match status" value="1"/>
</dbReference>
<dbReference type="PROSITE" id="PS50013">
    <property type="entry name" value="CHROMO_2"/>
    <property type="match status" value="2"/>
</dbReference>
<dbReference type="InterPro" id="IPR014001">
    <property type="entry name" value="Helicase_ATP-bd"/>
</dbReference>
<dbReference type="Proteomes" id="UP001342314">
    <property type="component" value="Unassembled WGS sequence"/>
</dbReference>
<dbReference type="PROSITE" id="PS51192">
    <property type="entry name" value="HELICASE_ATP_BIND_1"/>
    <property type="match status" value="1"/>
</dbReference>
<evidence type="ECO:0000256" key="8">
    <source>
        <dbReference type="ARBA" id="ARBA00023125"/>
    </source>
</evidence>
<evidence type="ECO:0000256" key="11">
    <source>
        <dbReference type="SAM" id="MobiDB-lite"/>
    </source>
</evidence>
<sequence>MDPALLQEQALAVVPPASDPNPHAASIPVPPPVEIKPEQQVEVKVKDESALEDTPMSESEASDAVGPSAAAVSTAKKEDVDADDAEFKQEDHAEAGSDDDMASGDASSSDGVVAPGHASRVRKNGNAEESRGTKRGRGKLDIGALDADLYGLRRSGRASTARVQKTYDEDEDESDDSSVRPRRNAKGKSRASSVGTPRYDDRDSDADDSEDEDGDYVQNKKALRAPKRRAAAASGSRKRTQRDFELPRVSSRNGKALPNYNEADMFSDLSDEYSDDGWEYETPVNEEQSTGDAIDGIFAHKRDEEHLDDEKDEPHTNMRFLVKWQEYSHIHDTWETYEHLKGFKGFKRLDNYIKNVFYAQQALLNDPTLSREDLEAVHLDRERQAEQLETYKIVERIIAERDAPANDDIDHDHLEYLVKWKGLAYADSTWEDHDTVHGIAPDAIEAYLARVSSVCVPSKSANYSKTRPKFTKLTAEPEYISSCGTLKDFQMTGLNWLAYLWSKGDNGILADEMGLGKTVQSCSFLSYLFHEQQQYGPFLVVVPLSTLPAWQAQLAHWAPDLNTIAYIGNAPSRDLIREYEFGTTKKPKFNVLLTTYEYALKDRAELGALKWQYLMVDEAHRLKNSESALYEALATFSANAKLLITGTPLQNNVRELLALMHFLHPDRFELAGDFDLNDEENEAKIRDLHGKLESIMLRRLKRDVIKELPTKSERILRVEMSNMQTWWYKNILTRNYSALSGTDNNVSLLNIAMELKKASNHPYLFEGAETRTDSREETLKGLVMNSGKMVLLDKLLARLKQDGHRVLVFSQMVRMLDILSDFCAHRGYIYQRLDGTVPSEVRRKSIEHFNAPGSPDFVFLLSTRAGGLGINLETADTVVIFDSDWNPQNDLQAMARAHRIGQKSHVNVYRFVTKDTVEEDVLERARKKMILEYAIVNQMDTSGKNLGQNAAPTKPENYTKEELASILKFGAANIFKSEGAQAKLEELDLDDVINKAEEYETATAPTGTSLGGQEFLNQFAIQDVKADMTSWEDIIPAEDRERVQALLAEEEKKKAQEESTRRAAAQVAPGAYGGPVPASRESSPPSSPKASKSKKPSAPRKTEAQRSMELKDRDIRTLVRGLTRFGDIRHRYDAIVKDARLEGKSRAVVTQIVDDLLKLCRAEIQKKHDKLDAMKVAGEEITAKVKNQAVLVEFRNVGNLNAETIVQRADELKLLHSYLYKAPDALKWALPVDNVKSTSAWNCPWSVDDDAKLLVGVWKYGHGCWDVMQKDETLGFSDKFFLEDAKLKASDDQKPRIPNSIHLVRRADYLCHLLREHDNASKGSAPSGSSKTHQPRAGSSAPRPKPSKERSVDSVSLSASMSSKSKPKAVKGSKASTAAATSSKADASTKAPKSKAKRKATPEYSSSDDDGSEYSSMDEEDCKDILRPVRKDLKGLKQSGDITDPKEKLLFLKETLGSIGARIEVVAGFEKSKSARDQKRKHLWKWATFFWPTKVSSSKLREMYDKLLANKDSPAPSPAIGPSKPRAEEPPAKKPRTMSNSELPSFNRLPSARPGPSASPHYSHAHPPPPPPPMPHGAGSPYSQSPGGYSSGGTPNQYGHQQQQHHHQHQQGPPPPHSRGGSQYSGYPQHGHSYPPPQPHSYPHNGGGRY</sequence>
<dbReference type="Gene3D" id="1.10.10.60">
    <property type="entry name" value="Homeodomain-like"/>
    <property type="match status" value="1"/>
</dbReference>
<evidence type="ECO:0000256" key="3">
    <source>
        <dbReference type="ARBA" id="ARBA00022737"/>
    </source>
</evidence>
<dbReference type="GO" id="GO:0042393">
    <property type="term" value="F:histone binding"/>
    <property type="evidence" value="ECO:0007669"/>
    <property type="project" value="TreeGrafter"/>
</dbReference>
<feature type="compositionally biased region" description="Basic and acidic residues" evidence="11">
    <location>
        <begin position="75"/>
        <end position="95"/>
    </location>
</feature>
<feature type="compositionally biased region" description="Acidic residues" evidence="11">
    <location>
        <begin position="202"/>
        <end position="215"/>
    </location>
</feature>
<evidence type="ECO:0000256" key="4">
    <source>
        <dbReference type="ARBA" id="ARBA00022741"/>
    </source>
</evidence>
<dbReference type="CDD" id="cd17993">
    <property type="entry name" value="DEXHc_CHD1_2"/>
    <property type="match status" value="1"/>
</dbReference>
<evidence type="ECO:0000259" key="14">
    <source>
        <dbReference type="PROSITE" id="PS51194"/>
    </source>
</evidence>
<dbReference type="Pfam" id="PF13907">
    <property type="entry name" value="CHD1-like_C"/>
    <property type="match status" value="1"/>
</dbReference>
<dbReference type="InterPro" id="IPR049730">
    <property type="entry name" value="SNF2/RAD54-like_C"/>
</dbReference>
<dbReference type="GO" id="GO:0016887">
    <property type="term" value="F:ATP hydrolysis activity"/>
    <property type="evidence" value="ECO:0007669"/>
    <property type="project" value="TreeGrafter"/>
</dbReference>
<dbReference type="FunFam" id="3.40.50.300:FF:000130">
    <property type="entry name" value="Chromodomain-helicase-DNA-binding protein 2 isoform 1"/>
    <property type="match status" value="1"/>
</dbReference>
<dbReference type="Pfam" id="PF23588">
    <property type="entry name" value="HTH_CHD1_Hrp3"/>
    <property type="match status" value="1"/>
</dbReference>
<dbReference type="SUPFAM" id="SSF52540">
    <property type="entry name" value="P-loop containing nucleoside triphosphate hydrolases"/>
    <property type="match status" value="2"/>
</dbReference>
<dbReference type="SMART" id="SM00490">
    <property type="entry name" value="HELICc"/>
    <property type="match status" value="1"/>
</dbReference>
<keyword evidence="4" id="KW-0547">Nucleotide-binding</keyword>
<dbReference type="PANTHER" id="PTHR45623">
    <property type="entry name" value="CHROMODOMAIN-HELICASE-DNA-BINDING PROTEIN 3-RELATED-RELATED"/>
    <property type="match status" value="1"/>
</dbReference>
<feature type="domain" description="Chromo" evidence="12">
    <location>
        <begin position="292"/>
        <end position="354"/>
    </location>
</feature>
<evidence type="ECO:0000256" key="9">
    <source>
        <dbReference type="ARBA" id="ARBA00023163"/>
    </source>
</evidence>
<feature type="compositionally biased region" description="Low complexity" evidence="11">
    <location>
        <begin position="1353"/>
        <end position="1364"/>
    </location>
</feature>
<feature type="compositionally biased region" description="Basic residues" evidence="11">
    <location>
        <begin position="221"/>
        <end position="240"/>
    </location>
</feature>
<dbReference type="Pfam" id="PF00385">
    <property type="entry name" value="Chromo"/>
    <property type="match status" value="2"/>
</dbReference>
<dbReference type="CDD" id="cd18665">
    <property type="entry name" value="CD1_tandem_CHD1_yeast_like"/>
    <property type="match status" value="1"/>
</dbReference>
<feature type="compositionally biased region" description="Low complexity" evidence="11">
    <location>
        <begin position="1321"/>
        <end position="1331"/>
    </location>
</feature>
<feature type="region of interest" description="Disordered" evidence="11">
    <location>
        <begin position="1050"/>
        <end position="1110"/>
    </location>
</feature>
<dbReference type="InterPro" id="IPR016197">
    <property type="entry name" value="Chromo-like_dom_sf"/>
</dbReference>
<evidence type="ECO:0000313" key="16">
    <source>
        <dbReference type="Proteomes" id="UP001342314"/>
    </source>
</evidence>
<dbReference type="EMBL" id="BQKY01000008">
    <property type="protein sequence ID" value="GJN91352.1"/>
    <property type="molecule type" value="Genomic_DNA"/>
</dbReference>
<keyword evidence="7" id="KW-0805">Transcription regulation</keyword>
<dbReference type="SMART" id="SM01176">
    <property type="entry name" value="DUF4208"/>
    <property type="match status" value="1"/>
</dbReference>
<dbReference type="InterPro" id="IPR000330">
    <property type="entry name" value="SNF2_N"/>
</dbReference>